<dbReference type="InterPro" id="IPR012795">
    <property type="entry name" value="tRNA_Ile_lys_synt_N"/>
</dbReference>
<evidence type="ECO:0000259" key="8">
    <source>
        <dbReference type="Pfam" id="PF01171"/>
    </source>
</evidence>
<dbReference type="NCBIfam" id="TIGR02432">
    <property type="entry name" value="lysidine_TilS_N"/>
    <property type="match status" value="1"/>
</dbReference>
<feature type="binding site" evidence="7">
    <location>
        <begin position="19"/>
        <end position="24"/>
    </location>
    <ligand>
        <name>ATP</name>
        <dbReference type="ChEBI" id="CHEBI:30616"/>
    </ligand>
</feature>
<keyword evidence="11" id="KW-1185">Reference proteome</keyword>
<organism evidence="10 11">
    <name type="scientific">Mesopusillimonas faecipullorum</name>
    <dbReference type="NCBI Taxonomy" id="2755040"/>
    <lineage>
        <taxon>Bacteria</taxon>
        <taxon>Pseudomonadati</taxon>
        <taxon>Pseudomonadota</taxon>
        <taxon>Betaproteobacteria</taxon>
        <taxon>Burkholderiales</taxon>
        <taxon>Alcaligenaceae</taxon>
        <taxon>Mesopusillimonas</taxon>
    </lineage>
</organism>
<comment type="subcellular location">
    <subcellularLocation>
        <location evidence="7">Cytoplasm</location>
    </subcellularLocation>
</comment>
<keyword evidence="3 7" id="KW-0819">tRNA processing</keyword>
<dbReference type="SUPFAM" id="SSF82829">
    <property type="entry name" value="MesJ substrate recognition domain-like"/>
    <property type="match status" value="1"/>
</dbReference>
<evidence type="ECO:0000256" key="7">
    <source>
        <dbReference type="HAMAP-Rule" id="MF_01161"/>
    </source>
</evidence>
<dbReference type="Gene3D" id="3.40.50.620">
    <property type="entry name" value="HUPs"/>
    <property type="match status" value="1"/>
</dbReference>
<evidence type="ECO:0000313" key="10">
    <source>
        <dbReference type="EMBL" id="MCB5364489.1"/>
    </source>
</evidence>
<dbReference type="HAMAP" id="MF_01161">
    <property type="entry name" value="tRNA_Ile_lys_synt"/>
    <property type="match status" value="1"/>
</dbReference>
<dbReference type="EMBL" id="JACDXW010000006">
    <property type="protein sequence ID" value="MCB5364489.1"/>
    <property type="molecule type" value="Genomic_DNA"/>
</dbReference>
<evidence type="ECO:0000259" key="9">
    <source>
        <dbReference type="Pfam" id="PF09179"/>
    </source>
</evidence>
<proteinExistence type="inferred from homology"/>
<protein>
    <recommendedName>
        <fullName evidence="7">tRNA(Ile)-lysidine synthase</fullName>
        <ecNumber evidence="7">6.3.4.19</ecNumber>
    </recommendedName>
    <alternativeName>
        <fullName evidence="7">tRNA(Ile)-2-lysyl-cytidine synthase</fullName>
    </alternativeName>
    <alternativeName>
        <fullName evidence="7">tRNA(Ile)-lysidine synthetase</fullName>
    </alternativeName>
</protein>
<dbReference type="Pfam" id="PF01171">
    <property type="entry name" value="ATP_bind_3"/>
    <property type="match status" value="1"/>
</dbReference>
<comment type="catalytic activity">
    <reaction evidence="6 7">
        <text>cytidine(34) in tRNA(Ile2) + L-lysine + ATP = lysidine(34) in tRNA(Ile2) + AMP + diphosphate + H(+)</text>
        <dbReference type="Rhea" id="RHEA:43744"/>
        <dbReference type="Rhea" id="RHEA-COMP:10625"/>
        <dbReference type="Rhea" id="RHEA-COMP:10670"/>
        <dbReference type="ChEBI" id="CHEBI:15378"/>
        <dbReference type="ChEBI" id="CHEBI:30616"/>
        <dbReference type="ChEBI" id="CHEBI:32551"/>
        <dbReference type="ChEBI" id="CHEBI:33019"/>
        <dbReference type="ChEBI" id="CHEBI:82748"/>
        <dbReference type="ChEBI" id="CHEBI:83665"/>
        <dbReference type="ChEBI" id="CHEBI:456215"/>
        <dbReference type="EC" id="6.3.4.19"/>
    </reaction>
</comment>
<sequence>MAPAMRWLPHCRRLGVALSGGADSAMLAVHAAAYAQRHGLDLHCLHVHHGLQEAAGRWRDRARDLAQRLGAGWQETQVTVDFSHGDGIESAARTARYKALIEMSRGLGLDGVLLAHHQDDQAETVLMRLLRGAGPEGLAAMRAISEREGMPFLRPWLGVPRKLILACAQRYVQQHGWEAVQDPTNIQEDYTRGALRGRLTPHLDERWPGWQAILARHARQSAELADLLTEVAAQDFAGLQPSEDRLSFSLADWRALSPPRQAQVLRHWLAQAGLRMPSDARLRELMRQMRQLHALGHDRSLQLKHDGWVIACVKGRMLLVSSNTLQ</sequence>
<feature type="domain" description="tRNA(Ile)-lysidine/2-thiocytidine synthase N-terminal" evidence="8">
    <location>
        <begin position="15"/>
        <end position="196"/>
    </location>
</feature>
<comment type="caution">
    <text evidence="10">The sequence shown here is derived from an EMBL/GenBank/DDBJ whole genome shotgun (WGS) entry which is preliminary data.</text>
</comment>
<keyword evidence="4 7" id="KW-0547">Nucleotide-binding</keyword>
<keyword evidence="1 7" id="KW-0963">Cytoplasm</keyword>
<dbReference type="Gene3D" id="1.20.59.20">
    <property type="match status" value="1"/>
</dbReference>
<evidence type="ECO:0000256" key="3">
    <source>
        <dbReference type="ARBA" id="ARBA00022694"/>
    </source>
</evidence>
<evidence type="ECO:0000313" key="11">
    <source>
        <dbReference type="Proteomes" id="UP000776983"/>
    </source>
</evidence>
<dbReference type="PANTHER" id="PTHR43033">
    <property type="entry name" value="TRNA(ILE)-LYSIDINE SYNTHASE-RELATED"/>
    <property type="match status" value="1"/>
</dbReference>
<dbReference type="SUPFAM" id="SSF52402">
    <property type="entry name" value="Adenine nucleotide alpha hydrolases-like"/>
    <property type="match status" value="1"/>
</dbReference>
<dbReference type="InterPro" id="IPR011063">
    <property type="entry name" value="TilS/TtcA_N"/>
</dbReference>
<gene>
    <name evidence="7 10" type="primary">tilS</name>
    <name evidence="10" type="ORF">H0484_12110</name>
</gene>
<keyword evidence="2 7" id="KW-0436">Ligase</keyword>
<reference evidence="10 11" key="1">
    <citation type="submission" date="2020-07" db="EMBL/GenBank/DDBJ databases">
        <title>Pusillimonas sp. nov., isolated from poultry manure in Taiwan.</title>
        <authorList>
            <person name="Lin S.-Y."/>
            <person name="Tang Y.-S."/>
            <person name="Young C.-C."/>
        </authorList>
    </citation>
    <scope>NUCLEOTIDE SEQUENCE [LARGE SCALE GENOMIC DNA]</scope>
    <source>
        <strain evidence="10 11">CC-YST705</strain>
    </source>
</reference>
<dbReference type="GO" id="GO:0032267">
    <property type="term" value="F:tRNA(Ile)-lysidine synthase activity"/>
    <property type="evidence" value="ECO:0007669"/>
    <property type="project" value="UniProtKB-EC"/>
</dbReference>
<name>A0ABS8CFA0_9BURK</name>
<evidence type="ECO:0000256" key="1">
    <source>
        <dbReference type="ARBA" id="ARBA00022490"/>
    </source>
</evidence>
<dbReference type="PANTHER" id="PTHR43033:SF1">
    <property type="entry name" value="TRNA(ILE)-LYSIDINE SYNTHASE-RELATED"/>
    <property type="match status" value="1"/>
</dbReference>
<dbReference type="InterPro" id="IPR015262">
    <property type="entry name" value="tRNA_Ile_lys_synt_subst-bd"/>
</dbReference>
<keyword evidence="5 7" id="KW-0067">ATP-binding</keyword>
<dbReference type="EC" id="6.3.4.19" evidence="7"/>
<evidence type="ECO:0000256" key="2">
    <source>
        <dbReference type="ARBA" id="ARBA00022598"/>
    </source>
</evidence>
<evidence type="ECO:0000256" key="4">
    <source>
        <dbReference type="ARBA" id="ARBA00022741"/>
    </source>
</evidence>
<dbReference type="InterPro" id="IPR014729">
    <property type="entry name" value="Rossmann-like_a/b/a_fold"/>
</dbReference>
<comment type="similarity">
    <text evidence="7">Belongs to the tRNA(Ile)-lysidine synthase family.</text>
</comment>
<dbReference type="CDD" id="cd01992">
    <property type="entry name" value="TilS_N"/>
    <property type="match status" value="1"/>
</dbReference>
<dbReference type="Pfam" id="PF09179">
    <property type="entry name" value="TilS"/>
    <property type="match status" value="1"/>
</dbReference>
<dbReference type="InterPro" id="IPR012094">
    <property type="entry name" value="tRNA_Ile_lys_synt"/>
</dbReference>
<accession>A0ABS8CFA0</accession>
<evidence type="ECO:0000256" key="5">
    <source>
        <dbReference type="ARBA" id="ARBA00022840"/>
    </source>
</evidence>
<feature type="domain" description="tRNA(Ile)-lysidine synthase substrate-binding" evidence="9">
    <location>
        <begin position="249"/>
        <end position="316"/>
    </location>
</feature>
<dbReference type="Proteomes" id="UP000776983">
    <property type="component" value="Unassembled WGS sequence"/>
</dbReference>
<comment type="function">
    <text evidence="7">Ligates lysine onto the cytidine present at position 34 of the AUA codon-specific tRNA(Ile) that contains the anticodon CAU, in an ATP-dependent manner. Cytidine is converted to lysidine, thus changing the amino acid specificity of the tRNA from methionine to isoleucine.</text>
</comment>
<comment type="domain">
    <text evidence="7">The N-terminal region contains the highly conserved SGGXDS motif, predicted to be a P-loop motif involved in ATP binding.</text>
</comment>
<evidence type="ECO:0000256" key="6">
    <source>
        <dbReference type="ARBA" id="ARBA00048539"/>
    </source>
</evidence>